<dbReference type="PROSITE" id="PS00923">
    <property type="entry name" value="ASP_GLU_RACEMASE_1"/>
    <property type="match status" value="1"/>
</dbReference>
<dbReference type="OrthoDB" id="9801055at2"/>
<evidence type="ECO:0000256" key="3">
    <source>
        <dbReference type="ARBA" id="ARBA00022960"/>
    </source>
</evidence>
<evidence type="ECO:0000313" key="9">
    <source>
        <dbReference type="Proteomes" id="UP000198569"/>
    </source>
</evidence>
<dbReference type="GO" id="GO:0071555">
    <property type="term" value="P:cell wall organization"/>
    <property type="evidence" value="ECO:0007669"/>
    <property type="project" value="UniProtKB-KW"/>
</dbReference>
<evidence type="ECO:0000256" key="7">
    <source>
        <dbReference type="HAMAP-Rule" id="MF_00258"/>
    </source>
</evidence>
<feature type="binding site" evidence="7">
    <location>
        <begin position="75"/>
        <end position="76"/>
    </location>
    <ligand>
        <name>substrate</name>
    </ligand>
</feature>
<keyword evidence="9" id="KW-1185">Reference proteome</keyword>
<dbReference type="InterPro" id="IPR015942">
    <property type="entry name" value="Asp/Glu/hydantoin_racemase"/>
</dbReference>
<protein>
    <recommendedName>
        <fullName evidence="2 7">Glutamate racemase</fullName>
        <ecNumber evidence="2 7">5.1.1.3</ecNumber>
    </recommendedName>
</protein>
<dbReference type="EMBL" id="FNMV01000015">
    <property type="protein sequence ID" value="SDX78225.1"/>
    <property type="molecule type" value="Genomic_DNA"/>
</dbReference>
<evidence type="ECO:0000256" key="2">
    <source>
        <dbReference type="ARBA" id="ARBA00013090"/>
    </source>
</evidence>
<feature type="active site" description="Proton donor/acceptor" evidence="7">
    <location>
        <position position="183"/>
    </location>
</feature>
<dbReference type="EC" id="5.1.1.3" evidence="2 7"/>
<dbReference type="GO" id="GO:0008881">
    <property type="term" value="F:glutamate racemase activity"/>
    <property type="evidence" value="ECO:0007669"/>
    <property type="project" value="UniProtKB-UniRule"/>
</dbReference>
<dbReference type="GO" id="GO:0008360">
    <property type="term" value="P:regulation of cell shape"/>
    <property type="evidence" value="ECO:0007669"/>
    <property type="project" value="UniProtKB-KW"/>
</dbReference>
<dbReference type="SUPFAM" id="SSF53681">
    <property type="entry name" value="Aspartate/glutamate racemase"/>
    <property type="match status" value="2"/>
</dbReference>
<evidence type="ECO:0000256" key="4">
    <source>
        <dbReference type="ARBA" id="ARBA00022984"/>
    </source>
</evidence>
<dbReference type="AlphaFoldDB" id="A0A1H3EI09"/>
<dbReference type="Proteomes" id="UP000198569">
    <property type="component" value="Unassembled WGS sequence"/>
</dbReference>
<dbReference type="UniPathway" id="UPA00219"/>
<comment type="pathway">
    <text evidence="7">Cell wall biogenesis; peptidoglycan biosynthesis.</text>
</comment>
<dbReference type="Gene3D" id="3.40.50.1860">
    <property type="match status" value="2"/>
</dbReference>
<gene>
    <name evidence="7" type="primary">murI</name>
    <name evidence="8" type="ORF">SAMN05444338_11523</name>
</gene>
<feature type="binding site" evidence="7">
    <location>
        <begin position="11"/>
        <end position="12"/>
    </location>
    <ligand>
        <name>substrate</name>
    </ligand>
</feature>
<keyword evidence="5 7" id="KW-0413">Isomerase</keyword>
<keyword evidence="4 7" id="KW-0573">Peptidoglycan synthesis</keyword>
<evidence type="ECO:0000256" key="6">
    <source>
        <dbReference type="ARBA" id="ARBA00023316"/>
    </source>
</evidence>
<keyword evidence="3 7" id="KW-0133">Cell shape</keyword>
<dbReference type="GO" id="GO:0009252">
    <property type="term" value="P:peptidoglycan biosynthetic process"/>
    <property type="evidence" value="ECO:0007669"/>
    <property type="project" value="UniProtKB-UniRule"/>
</dbReference>
<proteinExistence type="inferred from homology"/>
<comment type="catalytic activity">
    <reaction evidence="1 7">
        <text>L-glutamate = D-glutamate</text>
        <dbReference type="Rhea" id="RHEA:12813"/>
        <dbReference type="ChEBI" id="CHEBI:29985"/>
        <dbReference type="ChEBI" id="CHEBI:29986"/>
        <dbReference type="EC" id="5.1.1.3"/>
    </reaction>
</comment>
<dbReference type="RefSeq" id="WP_091434428.1">
    <property type="nucleotide sequence ID" value="NZ_FNMV01000015.1"/>
</dbReference>
<dbReference type="InterPro" id="IPR004391">
    <property type="entry name" value="Glu_race"/>
</dbReference>
<accession>A0A1H3EI09</accession>
<dbReference type="FunFam" id="3.40.50.1860:FF:000001">
    <property type="entry name" value="Glutamate racemase"/>
    <property type="match status" value="1"/>
</dbReference>
<dbReference type="PANTHER" id="PTHR21198">
    <property type="entry name" value="GLUTAMATE RACEMASE"/>
    <property type="match status" value="1"/>
</dbReference>
<evidence type="ECO:0000256" key="1">
    <source>
        <dbReference type="ARBA" id="ARBA00001602"/>
    </source>
</evidence>
<comment type="similarity">
    <text evidence="7">Belongs to the aspartate/glutamate racemases family.</text>
</comment>
<sequence length="258" mass="28555">MDNNQPIGIFDSGIGGTSIWREIHNLLPNEKTIYLADSKNAPYGQKSQKEIIALSMKNTDLLLAMGCKLIVVACNTATTNAIRELREKYTVPFIGIEPAIKPAVANSKTQIIGILATQGTLNSELFNKTAEMFRNTKIVEQVGHGLVQLIESGNMNSPEMEKLLHSYLTPMIEANIDYLVLGCSHYPYLIPQIKKILPDHIQIIDSGRAVAKQTLNILKEQVGLSSTTSNEAVFYTNTNPKVLQGILENKFPVIEKNF</sequence>
<name>A0A1H3EI09_9FLAO</name>
<feature type="binding site" evidence="7">
    <location>
        <begin position="43"/>
        <end position="44"/>
    </location>
    <ligand>
        <name>substrate</name>
    </ligand>
</feature>
<reference evidence="9" key="1">
    <citation type="submission" date="2016-10" db="EMBL/GenBank/DDBJ databases">
        <authorList>
            <person name="Varghese N."/>
            <person name="Submissions S."/>
        </authorList>
    </citation>
    <scope>NUCLEOTIDE SEQUENCE [LARGE SCALE GENOMIC DNA]</scope>
    <source>
        <strain evidence="9">DSM 15718</strain>
    </source>
</reference>
<feature type="active site" description="Proton donor/acceptor" evidence="7">
    <location>
        <position position="74"/>
    </location>
</feature>
<dbReference type="Pfam" id="PF01177">
    <property type="entry name" value="Asp_Glu_race"/>
    <property type="match status" value="1"/>
</dbReference>
<comment type="caution">
    <text evidence="7">Lacks conserved residue(s) required for the propagation of feature annotation.</text>
</comment>
<organism evidence="8 9">
    <name type="scientific">Flavobacterium degerlachei</name>
    <dbReference type="NCBI Taxonomy" id="229203"/>
    <lineage>
        <taxon>Bacteria</taxon>
        <taxon>Pseudomonadati</taxon>
        <taxon>Bacteroidota</taxon>
        <taxon>Flavobacteriia</taxon>
        <taxon>Flavobacteriales</taxon>
        <taxon>Flavobacteriaceae</taxon>
        <taxon>Flavobacterium</taxon>
    </lineage>
</organism>
<dbReference type="NCBIfam" id="TIGR00067">
    <property type="entry name" value="glut_race"/>
    <property type="match status" value="1"/>
</dbReference>
<dbReference type="PANTHER" id="PTHR21198:SF3">
    <property type="entry name" value="GLUTAMATE RACEMASE"/>
    <property type="match status" value="1"/>
</dbReference>
<evidence type="ECO:0000256" key="5">
    <source>
        <dbReference type="ARBA" id="ARBA00023235"/>
    </source>
</evidence>
<comment type="function">
    <text evidence="7">Provides the (R)-glutamate required for cell wall biosynthesis.</text>
</comment>
<keyword evidence="6 7" id="KW-0961">Cell wall biogenesis/degradation</keyword>
<dbReference type="InterPro" id="IPR001920">
    <property type="entry name" value="Asp/Glu_race"/>
</dbReference>
<dbReference type="STRING" id="229203.SAMN05444338_11523"/>
<dbReference type="HAMAP" id="MF_00258">
    <property type="entry name" value="Glu_racemase"/>
    <property type="match status" value="1"/>
</dbReference>
<evidence type="ECO:0000313" key="8">
    <source>
        <dbReference type="EMBL" id="SDX78225.1"/>
    </source>
</evidence>
<dbReference type="InterPro" id="IPR018187">
    <property type="entry name" value="Asp/Glu_racemase_AS_1"/>
</dbReference>